<gene>
    <name evidence="1" type="ORF">ALO_17211</name>
</gene>
<keyword evidence="2" id="KW-1185">Reference proteome</keyword>
<comment type="caution">
    <text evidence="1">The sequence shown here is derived from an EMBL/GenBank/DDBJ whole genome shotgun (WGS) entry which is preliminary data.</text>
</comment>
<evidence type="ECO:0000313" key="1">
    <source>
        <dbReference type="EMBL" id="EGO62603.1"/>
    </source>
</evidence>
<protein>
    <submittedName>
        <fullName evidence="1">Uncharacterized protein</fullName>
    </submittedName>
</protein>
<evidence type="ECO:0000313" key="2">
    <source>
        <dbReference type="Proteomes" id="UP000003240"/>
    </source>
</evidence>
<reference evidence="1 2" key="1">
    <citation type="journal article" date="2011" name="EMBO J.">
        <title>Structural diversity of bacterial flagellar motors.</title>
        <authorList>
            <person name="Chen S."/>
            <person name="Beeby M."/>
            <person name="Murphy G.E."/>
            <person name="Leadbetter J.R."/>
            <person name="Hendrixson D.R."/>
            <person name="Briegel A."/>
            <person name="Li Z."/>
            <person name="Shi J."/>
            <person name="Tocheva E.I."/>
            <person name="Muller A."/>
            <person name="Dobro M.J."/>
            <person name="Jensen G.J."/>
        </authorList>
    </citation>
    <scope>NUCLEOTIDE SEQUENCE [LARGE SCALE GENOMIC DNA]</scope>
    <source>
        <strain evidence="1 2">DSM 6540</strain>
    </source>
</reference>
<dbReference type="AlphaFoldDB" id="F7NMV9"/>
<accession>F7NMV9</accession>
<organism evidence="1 2">
    <name type="scientific">Acetonema longum DSM 6540</name>
    <dbReference type="NCBI Taxonomy" id="1009370"/>
    <lineage>
        <taxon>Bacteria</taxon>
        <taxon>Bacillati</taxon>
        <taxon>Bacillota</taxon>
        <taxon>Negativicutes</taxon>
        <taxon>Acetonemataceae</taxon>
        <taxon>Acetonema</taxon>
    </lineage>
</organism>
<sequence length="39" mass="4403">MYVFVGTLVSVDSDANVLFFHKCFITERQPILDGGKKNL</sequence>
<dbReference type="EMBL" id="AFGF01000193">
    <property type="protein sequence ID" value="EGO62603.1"/>
    <property type="molecule type" value="Genomic_DNA"/>
</dbReference>
<dbReference type="Proteomes" id="UP000003240">
    <property type="component" value="Unassembled WGS sequence"/>
</dbReference>
<name>F7NMV9_9FIRM</name>
<proteinExistence type="predicted"/>